<dbReference type="GO" id="GO:0035597">
    <property type="term" value="F:tRNA-2-methylthio-N(6)-dimethylallyladenosine(37) synthase activity"/>
    <property type="evidence" value="ECO:0007669"/>
    <property type="project" value="TreeGrafter"/>
</dbReference>
<evidence type="ECO:0000313" key="2">
    <source>
        <dbReference type="Proteomes" id="UP000593564"/>
    </source>
</evidence>
<reference evidence="2" key="1">
    <citation type="journal article" date="2020" name="Nat. Commun.">
        <title>Genome assembly of wild tea tree DASZ reveals pedigree and selection history of tea varieties.</title>
        <authorList>
            <person name="Zhang W."/>
            <person name="Zhang Y."/>
            <person name="Qiu H."/>
            <person name="Guo Y."/>
            <person name="Wan H."/>
            <person name="Zhang X."/>
            <person name="Scossa F."/>
            <person name="Alseekh S."/>
            <person name="Zhang Q."/>
            <person name="Wang P."/>
            <person name="Xu L."/>
            <person name="Schmidt M.H."/>
            <person name="Jia X."/>
            <person name="Li D."/>
            <person name="Zhu A."/>
            <person name="Guo F."/>
            <person name="Chen W."/>
            <person name="Ni D."/>
            <person name="Usadel B."/>
            <person name="Fernie A.R."/>
            <person name="Wen W."/>
        </authorList>
    </citation>
    <scope>NUCLEOTIDE SEQUENCE [LARGE SCALE GENOMIC DNA]</scope>
    <source>
        <strain evidence="2">cv. G240</strain>
    </source>
</reference>
<dbReference type="GO" id="GO:0005829">
    <property type="term" value="C:cytosol"/>
    <property type="evidence" value="ECO:0007669"/>
    <property type="project" value="TreeGrafter"/>
</dbReference>
<protein>
    <submittedName>
        <fullName evidence="1">Uncharacterized protein</fullName>
    </submittedName>
</protein>
<comment type="caution">
    <text evidence="1">The sequence shown here is derived from an EMBL/GenBank/DDBJ whole genome shotgun (WGS) entry which is preliminary data.</text>
</comment>
<name>A0A7J7I7T1_CAMSI</name>
<dbReference type="PANTHER" id="PTHR43020">
    <property type="entry name" value="CDK5 REGULATORY SUBUNIT-ASSOCIATED PROTEIN 1"/>
    <property type="match status" value="1"/>
</dbReference>
<reference evidence="1 2" key="2">
    <citation type="submission" date="2020-07" db="EMBL/GenBank/DDBJ databases">
        <title>Genome assembly of wild tea tree DASZ reveals pedigree and selection history of tea varieties.</title>
        <authorList>
            <person name="Zhang W."/>
        </authorList>
    </citation>
    <scope>NUCLEOTIDE SEQUENCE [LARGE SCALE GENOMIC DNA]</scope>
    <source>
        <strain evidence="2">cv. G240</strain>
        <tissue evidence="1">Leaf</tissue>
    </source>
</reference>
<dbReference type="GO" id="GO:0005739">
    <property type="term" value="C:mitochondrion"/>
    <property type="evidence" value="ECO:0007669"/>
    <property type="project" value="TreeGrafter"/>
</dbReference>
<keyword evidence="2" id="KW-1185">Reference proteome</keyword>
<gene>
    <name evidence="1" type="ORF">HYC85_002178</name>
</gene>
<accession>A0A7J7I7T1</accession>
<proteinExistence type="predicted"/>
<sequence>MDLFINKNEPIQEGMKIFVCGSNNYQQIILFPTVSDAVKQRRLVELINAFRESTGQCYDSQIGTVQLVLVKRLNKRASETEFIGKTDRGHRVSFANLPVPDRDDDYNGKRNPGLETIYRSSDIKFNKSISIWISLCYN</sequence>
<dbReference type="AlphaFoldDB" id="A0A7J7I7T1"/>
<organism evidence="1 2">
    <name type="scientific">Camellia sinensis</name>
    <name type="common">Tea plant</name>
    <name type="synonym">Thea sinensis</name>
    <dbReference type="NCBI Taxonomy" id="4442"/>
    <lineage>
        <taxon>Eukaryota</taxon>
        <taxon>Viridiplantae</taxon>
        <taxon>Streptophyta</taxon>
        <taxon>Embryophyta</taxon>
        <taxon>Tracheophyta</taxon>
        <taxon>Spermatophyta</taxon>
        <taxon>Magnoliopsida</taxon>
        <taxon>eudicotyledons</taxon>
        <taxon>Gunneridae</taxon>
        <taxon>Pentapetalae</taxon>
        <taxon>asterids</taxon>
        <taxon>Ericales</taxon>
        <taxon>Theaceae</taxon>
        <taxon>Camellia</taxon>
    </lineage>
</organism>
<dbReference type="PANTHER" id="PTHR43020:SF2">
    <property type="entry name" value="MITOCHONDRIAL TRNA METHYLTHIOTRANSFERASE CDK5RAP1"/>
    <property type="match status" value="1"/>
</dbReference>
<dbReference type="Proteomes" id="UP000593564">
    <property type="component" value="Unassembled WGS sequence"/>
</dbReference>
<dbReference type="EMBL" id="JACBKZ010000001">
    <property type="protein sequence ID" value="KAF5960969.1"/>
    <property type="molecule type" value="Genomic_DNA"/>
</dbReference>
<evidence type="ECO:0000313" key="1">
    <source>
        <dbReference type="EMBL" id="KAF5960969.1"/>
    </source>
</evidence>